<name>A0A9N9Z9H0_9HYPO</name>
<evidence type="ECO:0000313" key="1">
    <source>
        <dbReference type="EMBL" id="CAH0051391.1"/>
    </source>
</evidence>
<evidence type="ECO:0000313" key="2">
    <source>
        <dbReference type="Proteomes" id="UP000775872"/>
    </source>
</evidence>
<sequence>MVGSNFVELSAPRLNRNTTFRRTEQDDGIESSDSEWIAVDVRNREDRDSEDDEQSIVEISRGERISDITRANRGLMW</sequence>
<reference evidence="2" key="1">
    <citation type="submission" date="2019-06" db="EMBL/GenBank/DDBJ databases">
        <authorList>
            <person name="Broberg M."/>
        </authorList>
    </citation>
    <scope>NUCLEOTIDE SEQUENCE [LARGE SCALE GENOMIC DNA]</scope>
</reference>
<protein>
    <submittedName>
        <fullName evidence="1">Uncharacterized protein</fullName>
    </submittedName>
</protein>
<dbReference type="Proteomes" id="UP000775872">
    <property type="component" value="Unassembled WGS sequence"/>
</dbReference>
<accession>A0A9N9Z9H0</accession>
<keyword evidence="2" id="KW-1185">Reference proteome</keyword>
<reference evidence="1 2" key="2">
    <citation type="submission" date="2021-10" db="EMBL/GenBank/DDBJ databases">
        <authorList>
            <person name="Piombo E."/>
        </authorList>
    </citation>
    <scope>NUCLEOTIDE SEQUENCE [LARGE SCALE GENOMIC DNA]</scope>
</reference>
<dbReference type="EMBL" id="CABFOC020000040">
    <property type="protein sequence ID" value="CAH0051391.1"/>
    <property type="molecule type" value="Genomic_DNA"/>
</dbReference>
<organism evidence="1 2">
    <name type="scientific">Clonostachys solani</name>
    <dbReference type="NCBI Taxonomy" id="160281"/>
    <lineage>
        <taxon>Eukaryota</taxon>
        <taxon>Fungi</taxon>
        <taxon>Dikarya</taxon>
        <taxon>Ascomycota</taxon>
        <taxon>Pezizomycotina</taxon>
        <taxon>Sordariomycetes</taxon>
        <taxon>Hypocreomycetidae</taxon>
        <taxon>Hypocreales</taxon>
        <taxon>Bionectriaceae</taxon>
        <taxon>Clonostachys</taxon>
    </lineage>
</organism>
<proteinExistence type="predicted"/>
<dbReference type="AlphaFoldDB" id="A0A9N9Z9H0"/>
<comment type="caution">
    <text evidence="1">The sequence shown here is derived from an EMBL/GenBank/DDBJ whole genome shotgun (WGS) entry which is preliminary data.</text>
</comment>
<gene>
    <name evidence="1" type="ORF">CSOL1703_00014714</name>
</gene>